<feature type="domain" description="Circularly permuted ATP-grasp type 2" evidence="3">
    <location>
        <begin position="79"/>
        <end position="450"/>
    </location>
</feature>
<protein>
    <submittedName>
        <fullName evidence="4">Circularly permuted type 2 ATP-grasp protein</fullName>
    </submittedName>
</protein>
<dbReference type="Proteomes" id="UP001524501">
    <property type="component" value="Unassembled WGS sequence"/>
</dbReference>
<evidence type="ECO:0000313" key="4">
    <source>
        <dbReference type="EMBL" id="MCQ4118592.1"/>
    </source>
</evidence>
<dbReference type="Pfam" id="PF04168">
    <property type="entry name" value="Alpha-E"/>
    <property type="match status" value="1"/>
</dbReference>
<dbReference type="Gene3D" id="3.40.50.11290">
    <property type="match status" value="1"/>
</dbReference>
<proteinExistence type="predicted"/>
<gene>
    <name evidence="4" type="ORF">NOF53_05290</name>
</gene>
<dbReference type="PANTHER" id="PTHR34595">
    <property type="entry name" value="BLR5612 PROTEIN"/>
    <property type="match status" value="1"/>
</dbReference>
<dbReference type="SUPFAM" id="SSF56059">
    <property type="entry name" value="Glutathione synthetase ATP-binding domain-like"/>
    <property type="match status" value="1"/>
</dbReference>
<feature type="region of interest" description="Disordered" evidence="1">
    <location>
        <begin position="567"/>
        <end position="588"/>
    </location>
</feature>
<dbReference type="Pfam" id="PF14403">
    <property type="entry name" value="CP_ATPgrasp_2"/>
    <property type="match status" value="1"/>
</dbReference>
<dbReference type="Gene3D" id="3.30.1490.270">
    <property type="match status" value="1"/>
</dbReference>
<sequence>MTTTPHRGPGYDELFGADGSVRMPWTEVGAGLLGADTDSVRRLQSRIRLLVDNHGITYNPLDGSEAATGPSRWEIDAVPLLLAADEWEQLEAGFVQRSQLLDAVLADLYGPMTLLRGGVVPARLVFAHPGYLRPAHGITIPGRHQLFLHGLDVGRGTDGSFHAVRDHTQSPAGAGYAMANRRVIARAVPGIYETVGPRPLSSFAQSMRLAAIDAAPAGTEDPLVVVLSPRTRSEAAFDQAYLATVLGFPLVESADLVVRDGRVWMRSLGRLEQIDVIIRRVDAELADPLDLRPGSRTGVVGLVEVLRRGAVTVVNTLGSGILENPALTRLLPDLARHLLDEDLLLPSVPTFWGGDRSELSHILANFSSMVLRAVRDGRPVVPSELDEAPRAELRDQVRAQPDHWVGQMIPDPSYAPSAGAGGEVALAPVGVRLFSVAQQVGYVPMAGGLGTTLVPGAERGDRRHAGAKDVWIRFAPRLGPTEAGEGTIIESLPTYTATTSDLLASPRALSELFSMGRFAERAEGSARLMIAVGEKYRDYRLRPWLAGAGCLPILLGTVLTVAELRDAPADDPERGGSVSTAAHTAGADPTADIQQVHAELRSLTVDPDREGSLARAVRGVEEAARAVRGQLSNDIWAVLSTVERALSEVSDDAIDDGSRLFEAQSAVLGGMLALSGVSAESLVRDTGWHVMDIGKRIERASTLTTLVASALGRKRDSATERALIETLLLATESSVVYRRRNRSIRPAAVAELLLFNQGNPRSLAFQLEALRTDLAALPDASGSSPAQRLVEDMLNTVRRVDPARFERIDDTGVRTDVIELTTEISGLLGELFGVMSKGPLSMPGGTQPLWGSATVWTAAGGVSA</sequence>
<evidence type="ECO:0000259" key="3">
    <source>
        <dbReference type="Pfam" id="PF14403"/>
    </source>
</evidence>
<name>A0ABT1Q8M0_9NOCA</name>
<reference evidence="4 5" key="1">
    <citation type="submission" date="2022-07" db="EMBL/GenBank/DDBJ databases">
        <title>Degradation activity of malathion, p-nitrophenol and potential low-temperature adaptation strategy of Rhodococcus sp. FXJ9.536.</title>
        <authorList>
            <person name="Huang J."/>
            <person name="Huang Y."/>
        </authorList>
    </citation>
    <scope>NUCLEOTIDE SEQUENCE [LARGE SCALE GENOMIC DNA]</scope>
    <source>
        <strain evidence="4 5">FXJ9.536</strain>
    </source>
</reference>
<evidence type="ECO:0000259" key="2">
    <source>
        <dbReference type="Pfam" id="PF04168"/>
    </source>
</evidence>
<feature type="domain" description="DUF403" evidence="2">
    <location>
        <begin position="506"/>
        <end position="810"/>
    </location>
</feature>
<accession>A0ABT1Q8M0</accession>
<organism evidence="4 5">
    <name type="scientific">Rhodococcus tibetensis</name>
    <dbReference type="NCBI Taxonomy" id="2965064"/>
    <lineage>
        <taxon>Bacteria</taxon>
        <taxon>Bacillati</taxon>
        <taxon>Actinomycetota</taxon>
        <taxon>Actinomycetes</taxon>
        <taxon>Mycobacteriales</taxon>
        <taxon>Nocardiaceae</taxon>
        <taxon>Rhodococcus</taxon>
    </lineage>
</organism>
<keyword evidence="5" id="KW-1185">Reference proteome</keyword>
<evidence type="ECO:0000313" key="5">
    <source>
        <dbReference type="Proteomes" id="UP001524501"/>
    </source>
</evidence>
<dbReference type="InterPro" id="IPR051680">
    <property type="entry name" value="ATP-dep_Glu-Cys_Ligase-2"/>
</dbReference>
<evidence type="ECO:0000256" key="1">
    <source>
        <dbReference type="SAM" id="MobiDB-lite"/>
    </source>
</evidence>
<dbReference type="EMBL" id="JANFQF010000003">
    <property type="protein sequence ID" value="MCQ4118592.1"/>
    <property type="molecule type" value="Genomic_DNA"/>
</dbReference>
<dbReference type="PANTHER" id="PTHR34595:SF2">
    <property type="entry name" value="BLR2978 PROTEIN"/>
    <property type="match status" value="1"/>
</dbReference>
<dbReference type="InterPro" id="IPR007296">
    <property type="entry name" value="DUF403"/>
</dbReference>
<dbReference type="InterPro" id="IPR025841">
    <property type="entry name" value="CP_ATPgrasp_2"/>
</dbReference>
<comment type="caution">
    <text evidence="4">The sequence shown here is derived from an EMBL/GenBank/DDBJ whole genome shotgun (WGS) entry which is preliminary data.</text>
</comment>